<name>A0ABV0NGJ5_9TELE</name>
<keyword evidence="5" id="KW-1185">Reference proteome</keyword>
<reference evidence="4 5" key="1">
    <citation type="submission" date="2021-06" db="EMBL/GenBank/DDBJ databases">
        <authorList>
            <person name="Palmer J.M."/>
        </authorList>
    </citation>
    <scope>NUCLEOTIDE SEQUENCE [LARGE SCALE GENOMIC DNA]</scope>
    <source>
        <strain evidence="4 5">GA_2019</strain>
        <tissue evidence="4">Muscle</tissue>
    </source>
</reference>
<comment type="similarity">
    <text evidence="1">Belongs to the FAM114 family.</text>
</comment>
<sequence length="147" mass="16959">MHLQARMRAQEWVNKVEQLGGEAFSGESTENQKDDGQNKKEEKKKDEEEQLEDNRSEEEDKAKDSDLPSAEGIYQSSVGSLAEVTARSIEQLHKVAELILHGQEQEKPARDQAQILTKYESIVSFYLRYENMWECSCVFVLFGFSFF</sequence>
<evidence type="ECO:0000313" key="5">
    <source>
        <dbReference type="Proteomes" id="UP001476798"/>
    </source>
</evidence>
<evidence type="ECO:0000313" key="4">
    <source>
        <dbReference type="EMBL" id="MEQ2170529.1"/>
    </source>
</evidence>
<protein>
    <submittedName>
        <fullName evidence="4">Uncharacterized protein</fullName>
    </submittedName>
</protein>
<accession>A0ABV0NGJ5</accession>
<dbReference type="EMBL" id="JAHRIO010040014">
    <property type="protein sequence ID" value="MEQ2170529.1"/>
    <property type="molecule type" value="Genomic_DNA"/>
</dbReference>
<evidence type="ECO:0000256" key="1">
    <source>
        <dbReference type="ARBA" id="ARBA00006903"/>
    </source>
</evidence>
<dbReference type="PANTHER" id="PTHR12842:SF4">
    <property type="entry name" value="PROTEIN NOXP20"/>
    <property type="match status" value="1"/>
</dbReference>
<evidence type="ECO:0000256" key="2">
    <source>
        <dbReference type="ARBA" id="ARBA00022553"/>
    </source>
</evidence>
<gene>
    <name evidence="4" type="ORF">GOODEAATRI_001138</name>
</gene>
<dbReference type="Proteomes" id="UP001476798">
    <property type="component" value="Unassembled WGS sequence"/>
</dbReference>
<evidence type="ECO:0000256" key="3">
    <source>
        <dbReference type="SAM" id="MobiDB-lite"/>
    </source>
</evidence>
<comment type="caution">
    <text evidence="4">The sequence shown here is derived from an EMBL/GenBank/DDBJ whole genome shotgun (WGS) entry which is preliminary data.</text>
</comment>
<organism evidence="4 5">
    <name type="scientific">Goodea atripinnis</name>
    <dbReference type="NCBI Taxonomy" id="208336"/>
    <lineage>
        <taxon>Eukaryota</taxon>
        <taxon>Metazoa</taxon>
        <taxon>Chordata</taxon>
        <taxon>Craniata</taxon>
        <taxon>Vertebrata</taxon>
        <taxon>Euteleostomi</taxon>
        <taxon>Actinopterygii</taxon>
        <taxon>Neopterygii</taxon>
        <taxon>Teleostei</taxon>
        <taxon>Neoteleostei</taxon>
        <taxon>Acanthomorphata</taxon>
        <taxon>Ovalentaria</taxon>
        <taxon>Atherinomorphae</taxon>
        <taxon>Cyprinodontiformes</taxon>
        <taxon>Goodeidae</taxon>
        <taxon>Goodea</taxon>
    </lineage>
</organism>
<dbReference type="PANTHER" id="PTHR12842">
    <property type="entry name" value="FI01459P"/>
    <property type="match status" value="1"/>
</dbReference>
<dbReference type="InterPro" id="IPR007998">
    <property type="entry name" value="DUF719"/>
</dbReference>
<feature type="compositionally biased region" description="Basic and acidic residues" evidence="3">
    <location>
        <begin position="30"/>
        <end position="66"/>
    </location>
</feature>
<keyword evidence="2" id="KW-0597">Phosphoprotein</keyword>
<feature type="region of interest" description="Disordered" evidence="3">
    <location>
        <begin position="18"/>
        <end position="71"/>
    </location>
</feature>
<proteinExistence type="inferred from homology"/>